<comment type="caution">
    <text evidence="9">The sequence shown here is derived from an EMBL/GenBank/DDBJ whole genome shotgun (WGS) entry which is preliminary data.</text>
</comment>
<dbReference type="InterPro" id="IPR023753">
    <property type="entry name" value="FAD/NAD-binding_dom"/>
</dbReference>
<dbReference type="STRING" id="1367422.A0A178ZPG8"/>
<sequence length="546" mass="62371">MGSMSPEKQWEVMIVGGGFGGMYLLHKLRQFGFDVHLYEAASTFGGTWYWNCYPGARVDSIVPTYQFSSDETWDQWEWSEAYPKREELETYFQHVGKLWNLHADATFNTRVVSAHWDVAQKLWVCKTSNEHDNTTTVVKTRILLFCAGLAAVPYKPPFRGVDDFKGSIYHTSRWPREGVDLKGKRCAVIGTGATGVQVIQEVGPVASRLTVFQRTPNTALPMDQAPLNREDNNKLKKDMPEIKELAKATWAGFLYSWHDKSALEDSPEEREKFYEELWKRGGFGFWVGNYKDTSFTPEAAEAAYAFWRKKTAPLIKDPYKQEKLCPEKAPNPFGTKRISLYRTYFDVFNLPTVDLVDVNEKPIDEITEKGIKLQDGTEIELDVIIFATGFDTITGGLTHVDIRGTDPSFTLGDKWKKGCQTYLGMCSHGFPNFFWVYGPQSPGPFSIGPNCIEFQGDWLTDMLRDLRRDRVTTIEATLEAEQKWREGILAAGEMGLFKYAKSWWFGANIPGKPRECYNYMLGMPQYRKTCGEVRKNGYEGFQLKQG</sequence>
<dbReference type="AlphaFoldDB" id="A0A178ZPG8"/>
<keyword evidence="3" id="KW-0285">Flavoprotein</keyword>
<name>A0A178ZPG8_9EURO</name>
<dbReference type="InterPro" id="IPR036188">
    <property type="entry name" value="FAD/NAD-bd_sf"/>
</dbReference>
<evidence type="ECO:0000256" key="2">
    <source>
        <dbReference type="ARBA" id="ARBA00010139"/>
    </source>
</evidence>
<gene>
    <name evidence="9" type="ORF">AYL99_03912</name>
</gene>
<dbReference type="PANTHER" id="PTHR43098">
    <property type="entry name" value="L-ORNITHINE N(5)-MONOOXYGENASE-RELATED"/>
    <property type="match status" value="1"/>
</dbReference>
<evidence type="ECO:0000256" key="5">
    <source>
        <dbReference type="ARBA" id="ARBA00022857"/>
    </source>
</evidence>
<comment type="cofactor">
    <cofactor evidence="1">
        <name>FAD</name>
        <dbReference type="ChEBI" id="CHEBI:57692"/>
    </cofactor>
</comment>
<organism evidence="9 10">
    <name type="scientific">Fonsecaea erecta</name>
    <dbReference type="NCBI Taxonomy" id="1367422"/>
    <lineage>
        <taxon>Eukaryota</taxon>
        <taxon>Fungi</taxon>
        <taxon>Dikarya</taxon>
        <taxon>Ascomycota</taxon>
        <taxon>Pezizomycotina</taxon>
        <taxon>Eurotiomycetes</taxon>
        <taxon>Chaetothyriomycetidae</taxon>
        <taxon>Chaetothyriales</taxon>
        <taxon>Herpotrichiellaceae</taxon>
        <taxon>Fonsecaea</taxon>
    </lineage>
</organism>
<dbReference type="GeneID" id="30008081"/>
<keyword evidence="4" id="KW-0274">FAD</keyword>
<keyword evidence="7" id="KW-0503">Monooxygenase</keyword>
<reference evidence="9 10" key="1">
    <citation type="submission" date="2016-04" db="EMBL/GenBank/DDBJ databases">
        <title>Draft genome of Fonsecaea erecta CBS 125763.</title>
        <authorList>
            <person name="Weiss V.A."/>
            <person name="Vicente V.A."/>
            <person name="Raittz R.T."/>
            <person name="Moreno L.F."/>
            <person name="De Souza E.M."/>
            <person name="Pedrosa F.O."/>
            <person name="Steffens M.B."/>
            <person name="Faoro H."/>
            <person name="Tadra-Sfeir M.Z."/>
            <person name="Najafzadeh M.J."/>
            <person name="Felipe M.S."/>
            <person name="Teixeira M."/>
            <person name="Sun J."/>
            <person name="Xi L."/>
            <person name="Gomes R."/>
            <person name="De Azevedo C.M."/>
            <person name="Salgado C.G."/>
            <person name="Da Silva M.B."/>
            <person name="Nascimento M.F."/>
            <person name="Queiroz-Telles F."/>
            <person name="Attili D.S."/>
            <person name="Gorbushina A."/>
        </authorList>
    </citation>
    <scope>NUCLEOTIDE SEQUENCE [LARGE SCALE GENOMIC DNA]</scope>
    <source>
        <strain evidence="9 10">CBS 125763</strain>
    </source>
</reference>
<dbReference type="SUPFAM" id="SSF51905">
    <property type="entry name" value="FAD/NAD(P)-binding domain"/>
    <property type="match status" value="2"/>
</dbReference>
<protein>
    <recommendedName>
        <fullName evidence="8">FAD/NAD(P)-binding domain-containing protein</fullName>
    </recommendedName>
</protein>
<comment type="similarity">
    <text evidence="2">Belongs to the FAD-binding monooxygenase family.</text>
</comment>
<dbReference type="InterPro" id="IPR050775">
    <property type="entry name" value="FAD-binding_Monooxygenases"/>
</dbReference>
<dbReference type="PRINTS" id="PR00411">
    <property type="entry name" value="PNDRDTASEI"/>
</dbReference>
<dbReference type="Gene3D" id="3.50.50.60">
    <property type="entry name" value="FAD/NAD(P)-binding domain"/>
    <property type="match status" value="2"/>
</dbReference>
<dbReference type="Proteomes" id="UP000078343">
    <property type="component" value="Unassembled WGS sequence"/>
</dbReference>
<dbReference type="EMBL" id="LVYI01000003">
    <property type="protein sequence ID" value="OAP61709.1"/>
    <property type="molecule type" value="Genomic_DNA"/>
</dbReference>
<dbReference type="GO" id="GO:0004497">
    <property type="term" value="F:monooxygenase activity"/>
    <property type="evidence" value="ECO:0007669"/>
    <property type="project" value="UniProtKB-KW"/>
</dbReference>
<evidence type="ECO:0000256" key="3">
    <source>
        <dbReference type="ARBA" id="ARBA00022630"/>
    </source>
</evidence>
<accession>A0A178ZPG8</accession>
<evidence type="ECO:0000256" key="1">
    <source>
        <dbReference type="ARBA" id="ARBA00001974"/>
    </source>
</evidence>
<dbReference type="OrthoDB" id="66881at2759"/>
<evidence type="ECO:0000259" key="8">
    <source>
        <dbReference type="Pfam" id="PF07992"/>
    </source>
</evidence>
<dbReference type="RefSeq" id="XP_018695076.1">
    <property type="nucleotide sequence ID" value="XM_018835426.1"/>
</dbReference>
<keyword evidence="10" id="KW-1185">Reference proteome</keyword>
<evidence type="ECO:0000256" key="6">
    <source>
        <dbReference type="ARBA" id="ARBA00023002"/>
    </source>
</evidence>
<evidence type="ECO:0000256" key="7">
    <source>
        <dbReference type="ARBA" id="ARBA00023033"/>
    </source>
</evidence>
<keyword evidence="5" id="KW-0521">NADP</keyword>
<feature type="domain" description="FAD/NAD(P)-binding" evidence="8">
    <location>
        <begin position="11"/>
        <end position="224"/>
    </location>
</feature>
<dbReference type="PANTHER" id="PTHR43098:SF3">
    <property type="entry name" value="L-ORNITHINE N(5)-MONOOXYGENASE-RELATED"/>
    <property type="match status" value="1"/>
</dbReference>
<evidence type="ECO:0000256" key="4">
    <source>
        <dbReference type="ARBA" id="ARBA00022827"/>
    </source>
</evidence>
<evidence type="ECO:0000313" key="9">
    <source>
        <dbReference type="EMBL" id="OAP61709.1"/>
    </source>
</evidence>
<proteinExistence type="inferred from homology"/>
<dbReference type="Pfam" id="PF07992">
    <property type="entry name" value="Pyr_redox_2"/>
    <property type="match status" value="1"/>
</dbReference>
<keyword evidence="6" id="KW-0560">Oxidoreductase</keyword>
<evidence type="ECO:0000313" key="10">
    <source>
        <dbReference type="Proteomes" id="UP000078343"/>
    </source>
</evidence>